<dbReference type="PRINTS" id="PR00035">
    <property type="entry name" value="HTHGNTR"/>
</dbReference>
<evidence type="ECO:0000259" key="4">
    <source>
        <dbReference type="PROSITE" id="PS50949"/>
    </source>
</evidence>
<evidence type="ECO:0000256" key="1">
    <source>
        <dbReference type="ARBA" id="ARBA00023015"/>
    </source>
</evidence>
<dbReference type="InterPro" id="IPR000524">
    <property type="entry name" value="Tscrpt_reg_HTH_GntR"/>
</dbReference>
<dbReference type="Gene3D" id="1.20.120.530">
    <property type="entry name" value="GntR ligand-binding domain-like"/>
    <property type="match status" value="1"/>
</dbReference>
<evidence type="ECO:0000313" key="5">
    <source>
        <dbReference type="EMBL" id="GBG08638.1"/>
    </source>
</evidence>
<evidence type="ECO:0000313" key="6">
    <source>
        <dbReference type="Proteomes" id="UP000245202"/>
    </source>
</evidence>
<dbReference type="InterPro" id="IPR011711">
    <property type="entry name" value="GntR_C"/>
</dbReference>
<comment type="caution">
    <text evidence="5">The sequence shown here is derived from an EMBL/GenBank/DDBJ whole genome shotgun (WGS) entry which is preliminary data.</text>
</comment>
<dbReference type="GO" id="GO:0043565">
    <property type="term" value="F:sequence-specific DNA binding"/>
    <property type="evidence" value="ECO:0007669"/>
    <property type="project" value="InterPro"/>
</dbReference>
<dbReference type="Pfam" id="PF07729">
    <property type="entry name" value="FCD"/>
    <property type="match status" value="1"/>
</dbReference>
<dbReference type="PANTHER" id="PTHR43537">
    <property type="entry name" value="TRANSCRIPTIONAL REGULATOR, GNTR FAMILY"/>
    <property type="match status" value="1"/>
</dbReference>
<dbReference type="EMBL" id="BDQX01000171">
    <property type="protein sequence ID" value="GBG08638.1"/>
    <property type="molecule type" value="Genomic_DNA"/>
</dbReference>
<dbReference type="Gene3D" id="1.10.10.10">
    <property type="entry name" value="Winged helix-like DNA-binding domain superfamily/Winged helix DNA-binding domain"/>
    <property type="match status" value="1"/>
</dbReference>
<dbReference type="GO" id="GO:0003700">
    <property type="term" value="F:DNA-binding transcription factor activity"/>
    <property type="evidence" value="ECO:0007669"/>
    <property type="project" value="InterPro"/>
</dbReference>
<proteinExistence type="predicted"/>
<dbReference type="SUPFAM" id="SSF46785">
    <property type="entry name" value="Winged helix' DNA-binding domain"/>
    <property type="match status" value="1"/>
</dbReference>
<evidence type="ECO:0000256" key="3">
    <source>
        <dbReference type="ARBA" id="ARBA00023163"/>
    </source>
</evidence>
<feature type="domain" description="HTH gntR-type" evidence="4">
    <location>
        <begin position="12"/>
        <end position="79"/>
    </location>
</feature>
<dbReference type="PRINTS" id="PR00033">
    <property type="entry name" value="HTHASNC"/>
</dbReference>
<protein>
    <submittedName>
        <fullName evidence="5">GntR family transcriptional regulator</fullName>
    </submittedName>
</protein>
<gene>
    <name evidence="5" type="ORF">PAT3040_03226</name>
</gene>
<dbReference type="Pfam" id="PF00392">
    <property type="entry name" value="GntR"/>
    <property type="match status" value="1"/>
</dbReference>
<organism evidence="5 6">
    <name type="scientific">Paenibacillus agaridevorans</name>
    <dbReference type="NCBI Taxonomy" id="171404"/>
    <lineage>
        <taxon>Bacteria</taxon>
        <taxon>Bacillati</taxon>
        <taxon>Bacillota</taxon>
        <taxon>Bacilli</taxon>
        <taxon>Bacillales</taxon>
        <taxon>Paenibacillaceae</taxon>
        <taxon>Paenibacillus</taxon>
    </lineage>
</organism>
<dbReference type="SMART" id="SM00345">
    <property type="entry name" value="HTH_GNTR"/>
    <property type="match status" value="1"/>
</dbReference>
<keyword evidence="1" id="KW-0805">Transcription regulation</keyword>
<reference evidence="5 6" key="1">
    <citation type="submission" date="2017-08" db="EMBL/GenBank/DDBJ databases">
        <title>Substantial Increase in Enzyme Production by Combined Drug-Resistance Mutations in Paenibacillus agaridevorans.</title>
        <authorList>
            <person name="Tanaka Y."/>
            <person name="Funane K."/>
            <person name="Hosaka T."/>
            <person name="Shiwa Y."/>
            <person name="Fujita N."/>
            <person name="Miyazaki T."/>
            <person name="Yoshikawa H."/>
            <person name="Murakami K."/>
            <person name="Kasahara K."/>
            <person name="Inaoka T."/>
            <person name="Hiraga Y."/>
            <person name="Ochi K."/>
        </authorList>
    </citation>
    <scope>NUCLEOTIDE SEQUENCE [LARGE SCALE GENOMIC DNA]</scope>
    <source>
        <strain evidence="5 6">T-3040</strain>
    </source>
</reference>
<dbReference type="InterPro" id="IPR000485">
    <property type="entry name" value="AsnC-type_HTH_dom"/>
</dbReference>
<accession>A0A2R5EUB0</accession>
<dbReference type="RefSeq" id="WP_108993554.1">
    <property type="nucleotide sequence ID" value="NZ_BDQX01000171.1"/>
</dbReference>
<dbReference type="PANTHER" id="PTHR43537:SF24">
    <property type="entry name" value="GLUCONATE OPERON TRANSCRIPTIONAL REPRESSOR"/>
    <property type="match status" value="1"/>
</dbReference>
<name>A0A2R5EUB0_9BACL</name>
<keyword evidence="3" id="KW-0804">Transcription</keyword>
<dbReference type="InterPro" id="IPR036390">
    <property type="entry name" value="WH_DNA-bd_sf"/>
</dbReference>
<dbReference type="AlphaFoldDB" id="A0A2R5EUB0"/>
<keyword evidence="2" id="KW-0238">DNA-binding</keyword>
<dbReference type="InterPro" id="IPR036388">
    <property type="entry name" value="WH-like_DNA-bd_sf"/>
</dbReference>
<dbReference type="CDD" id="cd07377">
    <property type="entry name" value="WHTH_GntR"/>
    <property type="match status" value="1"/>
</dbReference>
<dbReference type="Proteomes" id="UP000245202">
    <property type="component" value="Unassembled WGS sequence"/>
</dbReference>
<dbReference type="PROSITE" id="PS50949">
    <property type="entry name" value="HTH_GNTR"/>
    <property type="match status" value="1"/>
</dbReference>
<sequence length="218" mass="25740">MKSFTFNQQTNISLRERVTNHLRDAILKGELISGSRLKEKDVADQMGVSRGPVREAIRQLEREGLLDTHPYRETVVADIGTDEVKEILIPIRLYLEWFVIKKYMDQFDDAFYEELQQVVNEMSICFKNNKMDQLIELDIQFHAMLIKVASERTVLMSWNSLLNQTRLHFIKNIRYYANDRIVTDHQILLDKLKTKNPDIILPELQRHLKGEESFLFTK</sequence>
<dbReference type="InterPro" id="IPR008920">
    <property type="entry name" value="TF_FadR/GntR_C"/>
</dbReference>
<dbReference type="SUPFAM" id="SSF48008">
    <property type="entry name" value="GntR ligand-binding domain-like"/>
    <property type="match status" value="1"/>
</dbReference>
<evidence type="ECO:0000256" key="2">
    <source>
        <dbReference type="ARBA" id="ARBA00023125"/>
    </source>
</evidence>
<keyword evidence="6" id="KW-1185">Reference proteome</keyword>